<keyword evidence="1" id="KW-0472">Membrane</keyword>
<dbReference type="AlphaFoldDB" id="A0A0E0FF28"/>
<protein>
    <submittedName>
        <fullName evidence="2">Uncharacterized protein</fullName>
    </submittedName>
</protein>
<accession>A0A0E0FF28</accession>
<reference evidence="2" key="1">
    <citation type="submission" date="2015-04" db="UniProtKB">
        <authorList>
            <consortium name="EnsemblPlants"/>
        </authorList>
    </citation>
    <scope>IDENTIFICATION</scope>
    <source>
        <strain evidence="2">SL10</strain>
    </source>
</reference>
<proteinExistence type="predicted"/>
<dbReference type="Gramene" id="ONIVA01G00480.1">
    <property type="protein sequence ID" value="ONIVA01G00480.1"/>
    <property type="gene ID" value="ONIVA01G00480"/>
</dbReference>
<evidence type="ECO:0000313" key="2">
    <source>
        <dbReference type="EnsemblPlants" id="ONIVA01G00480.1"/>
    </source>
</evidence>
<keyword evidence="1" id="KW-0812">Transmembrane</keyword>
<evidence type="ECO:0000256" key="1">
    <source>
        <dbReference type="SAM" id="Phobius"/>
    </source>
</evidence>
<dbReference type="EnsemblPlants" id="ONIVA01G00480.1">
    <property type="protein sequence ID" value="ONIVA01G00480.1"/>
    <property type="gene ID" value="ONIVA01G00480"/>
</dbReference>
<sequence>MGFRPLFSAHFKSSHLLVLPSLHIFIFRLLSFPSLLLRLRLLLATPPLHPQQHHLLPSIRALSGNSRVSFKITVKRTCPTNIERL</sequence>
<feature type="transmembrane region" description="Helical" evidence="1">
    <location>
        <begin position="16"/>
        <end position="37"/>
    </location>
</feature>
<dbReference type="HOGENOM" id="CLU_2516493_0_0_1"/>
<keyword evidence="1" id="KW-1133">Transmembrane helix</keyword>
<name>A0A0E0FF28_ORYNI</name>
<dbReference type="Proteomes" id="UP000006591">
    <property type="component" value="Chromosome 1"/>
</dbReference>
<organism evidence="2">
    <name type="scientific">Oryza nivara</name>
    <name type="common">Indian wild rice</name>
    <name type="synonym">Oryza sativa f. spontanea</name>
    <dbReference type="NCBI Taxonomy" id="4536"/>
    <lineage>
        <taxon>Eukaryota</taxon>
        <taxon>Viridiplantae</taxon>
        <taxon>Streptophyta</taxon>
        <taxon>Embryophyta</taxon>
        <taxon>Tracheophyta</taxon>
        <taxon>Spermatophyta</taxon>
        <taxon>Magnoliopsida</taxon>
        <taxon>Liliopsida</taxon>
        <taxon>Poales</taxon>
        <taxon>Poaceae</taxon>
        <taxon>BOP clade</taxon>
        <taxon>Oryzoideae</taxon>
        <taxon>Oryzeae</taxon>
        <taxon>Oryzinae</taxon>
        <taxon>Oryza</taxon>
    </lineage>
</organism>
<evidence type="ECO:0000313" key="3">
    <source>
        <dbReference type="Proteomes" id="UP000006591"/>
    </source>
</evidence>
<reference evidence="2" key="2">
    <citation type="submission" date="2018-04" db="EMBL/GenBank/DDBJ databases">
        <title>OnivRS2 (Oryza nivara Reference Sequence Version 2).</title>
        <authorList>
            <person name="Zhang J."/>
            <person name="Kudrna D."/>
            <person name="Lee S."/>
            <person name="Talag J."/>
            <person name="Rajasekar S."/>
            <person name="Welchert J."/>
            <person name="Hsing Y.-I."/>
            <person name="Wing R.A."/>
        </authorList>
    </citation>
    <scope>NUCLEOTIDE SEQUENCE [LARGE SCALE GENOMIC DNA]</scope>
</reference>
<keyword evidence="3" id="KW-1185">Reference proteome</keyword>